<dbReference type="Proteomes" id="UP000215005">
    <property type="component" value="Chromosome"/>
</dbReference>
<keyword evidence="3" id="KW-1185">Reference proteome</keyword>
<dbReference type="KEGG" id="ngv:CDO52_26925"/>
<dbReference type="SUPFAM" id="SSF55729">
    <property type="entry name" value="Acyl-CoA N-acyltransferases (Nat)"/>
    <property type="match status" value="1"/>
</dbReference>
<sequence>MRDQSAPEGPVFGVPYVPTLGPVHPDAITPGLWEEVVANSGTGRFLPHDPAARWGGAKDGQILTGHIEAASGRVMVPTLLGRGHGLLTAHHYGPLDVDQALEDAGKLAADQGAAEARIFWLAREPHPEAGRCRRILLKTFRDVEPPPEPGRVLTLHTASAGVRGTWPGFAAAMAHTGFAALGDRMRAGGTDEPVLVTVAEGRIVGAIGPMATLPDPLGRLRLLPQYFGVLPDHRGTGNGRALWRAAMHWGRRAGADYQLLQTELGGASDRLCRSEGLSTLGFVTVITV</sequence>
<dbReference type="CDD" id="cd04301">
    <property type="entry name" value="NAT_SF"/>
    <property type="match status" value="1"/>
</dbReference>
<dbReference type="PROSITE" id="PS51186">
    <property type="entry name" value="GNAT"/>
    <property type="match status" value="1"/>
</dbReference>
<evidence type="ECO:0000259" key="1">
    <source>
        <dbReference type="PROSITE" id="PS51186"/>
    </source>
</evidence>
<protein>
    <submittedName>
        <fullName evidence="2">N-acetyltransferase</fullName>
    </submittedName>
</protein>
<organism evidence="2 3">
    <name type="scientific">Nocardiopsis gilva YIM 90087</name>
    <dbReference type="NCBI Taxonomy" id="1235441"/>
    <lineage>
        <taxon>Bacteria</taxon>
        <taxon>Bacillati</taxon>
        <taxon>Actinomycetota</taxon>
        <taxon>Actinomycetes</taxon>
        <taxon>Streptosporangiales</taxon>
        <taxon>Nocardiopsidaceae</taxon>
        <taxon>Nocardiopsis</taxon>
    </lineage>
</organism>
<dbReference type="AlphaFoldDB" id="A0A223SCV9"/>
<name>A0A223SCV9_9ACTN</name>
<dbReference type="RefSeq" id="WP_017619379.1">
    <property type="nucleotide sequence ID" value="NZ_ANBG01000240.1"/>
</dbReference>
<accession>A0A223SCV9</accession>
<dbReference type="Gene3D" id="3.40.630.30">
    <property type="match status" value="1"/>
</dbReference>
<gene>
    <name evidence="2" type="ORF">CDO52_26925</name>
</gene>
<dbReference type="Pfam" id="PF00583">
    <property type="entry name" value="Acetyltransf_1"/>
    <property type="match status" value="1"/>
</dbReference>
<dbReference type="OrthoDB" id="3436926at2"/>
<dbReference type="InterPro" id="IPR000182">
    <property type="entry name" value="GNAT_dom"/>
</dbReference>
<evidence type="ECO:0000313" key="2">
    <source>
        <dbReference type="EMBL" id="ASU85942.1"/>
    </source>
</evidence>
<dbReference type="InterPro" id="IPR016181">
    <property type="entry name" value="Acyl_CoA_acyltransferase"/>
</dbReference>
<proteinExistence type="predicted"/>
<reference evidence="2 3" key="1">
    <citation type="submission" date="2017-08" db="EMBL/GenBank/DDBJ databases">
        <title>The complete genome sequence of Nocardiopsis gilva YIM 90087.</title>
        <authorList>
            <person name="Yin M."/>
            <person name="Tang S."/>
        </authorList>
    </citation>
    <scope>NUCLEOTIDE SEQUENCE [LARGE SCALE GENOMIC DNA]</scope>
    <source>
        <strain evidence="2 3">YIM 90087</strain>
    </source>
</reference>
<feature type="domain" description="N-acetyltransferase" evidence="1">
    <location>
        <begin position="138"/>
        <end position="288"/>
    </location>
</feature>
<dbReference type="EMBL" id="CP022753">
    <property type="protein sequence ID" value="ASU85942.1"/>
    <property type="molecule type" value="Genomic_DNA"/>
</dbReference>
<evidence type="ECO:0000313" key="3">
    <source>
        <dbReference type="Proteomes" id="UP000215005"/>
    </source>
</evidence>
<dbReference type="GO" id="GO:0016747">
    <property type="term" value="F:acyltransferase activity, transferring groups other than amino-acyl groups"/>
    <property type="evidence" value="ECO:0007669"/>
    <property type="project" value="InterPro"/>
</dbReference>
<keyword evidence="2" id="KW-0808">Transferase</keyword>